<dbReference type="GO" id="GO:1990189">
    <property type="term" value="F:protein N-terminal-serine acetyltransferase activity"/>
    <property type="evidence" value="ECO:0007669"/>
    <property type="project" value="TreeGrafter"/>
</dbReference>
<dbReference type="AlphaFoldDB" id="A0A1H8DE76"/>
<reference evidence="2 3" key="1">
    <citation type="submission" date="2016-10" db="EMBL/GenBank/DDBJ databases">
        <authorList>
            <person name="de Groot N.N."/>
        </authorList>
    </citation>
    <scope>NUCLEOTIDE SEQUENCE [LARGE SCALE GENOMIC DNA]</scope>
    <source>
        <strain evidence="2 3">DSM 46701</strain>
    </source>
</reference>
<organism evidence="2 3">
    <name type="scientific">Lihuaxuella thermophila</name>
    <dbReference type="NCBI Taxonomy" id="1173111"/>
    <lineage>
        <taxon>Bacteria</taxon>
        <taxon>Bacillati</taxon>
        <taxon>Bacillota</taxon>
        <taxon>Bacilli</taxon>
        <taxon>Bacillales</taxon>
        <taxon>Thermoactinomycetaceae</taxon>
        <taxon>Lihuaxuella</taxon>
    </lineage>
</organism>
<dbReference type="InterPro" id="IPR051908">
    <property type="entry name" value="Ribosomal_N-acetyltransferase"/>
</dbReference>
<dbReference type="GO" id="GO:0005737">
    <property type="term" value="C:cytoplasm"/>
    <property type="evidence" value="ECO:0007669"/>
    <property type="project" value="TreeGrafter"/>
</dbReference>
<dbReference type="Gene3D" id="3.40.630.30">
    <property type="match status" value="1"/>
</dbReference>
<gene>
    <name evidence="2" type="ORF">SAMN05444955_105117</name>
</gene>
<dbReference type="GO" id="GO:0008999">
    <property type="term" value="F:protein-N-terminal-alanine acetyltransferase activity"/>
    <property type="evidence" value="ECO:0007669"/>
    <property type="project" value="TreeGrafter"/>
</dbReference>
<dbReference type="PANTHER" id="PTHR43441">
    <property type="entry name" value="RIBOSOMAL-PROTEIN-SERINE ACETYLTRANSFERASE"/>
    <property type="match status" value="1"/>
</dbReference>
<dbReference type="PANTHER" id="PTHR43441:SF3">
    <property type="entry name" value="ACETYLTRANSFERASE"/>
    <property type="match status" value="1"/>
</dbReference>
<dbReference type="SUPFAM" id="SSF55729">
    <property type="entry name" value="Acyl-CoA N-acyltransferases (Nat)"/>
    <property type="match status" value="1"/>
</dbReference>
<proteinExistence type="predicted"/>
<dbReference type="STRING" id="1173111.SAMN05444955_105117"/>
<keyword evidence="3" id="KW-1185">Reference proteome</keyword>
<dbReference type="InterPro" id="IPR000182">
    <property type="entry name" value="GNAT_dom"/>
</dbReference>
<keyword evidence="2" id="KW-0808">Transferase</keyword>
<dbReference type="Proteomes" id="UP000199695">
    <property type="component" value="Unassembled WGS sequence"/>
</dbReference>
<dbReference type="EMBL" id="FOCQ01000005">
    <property type="protein sequence ID" value="SEN05124.1"/>
    <property type="molecule type" value="Genomic_DNA"/>
</dbReference>
<accession>A0A1H8DE76</accession>
<dbReference type="OrthoDB" id="9799321at2"/>
<dbReference type="PROSITE" id="PS51186">
    <property type="entry name" value="GNAT"/>
    <property type="match status" value="1"/>
</dbReference>
<sequence length="204" mass="23829">MDPVPPILINFPHSFETERLLIRLPLPGDGEQVYEAIMESLESLQPWMPWAQHPPTREETEASVRQAHCKFLERTDLRFHLFEKEKKVFIGSSGLHRIDWRIPKFEIGYWCRKSYTGRGYITESVRGLTVFAFEILKANRVEIRCDQRNVRSRKVAERLGYRLEGTLRNSCLAVDNRLENTCVYSMIPEEFRSLSLQQSDGAVL</sequence>
<dbReference type="Pfam" id="PF13302">
    <property type="entry name" value="Acetyltransf_3"/>
    <property type="match status" value="1"/>
</dbReference>
<evidence type="ECO:0000313" key="3">
    <source>
        <dbReference type="Proteomes" id="UP000199695"/>
    </source>
</evidence>
<feature type="domain" description="N-acetyltransferase" evidence="1">
    <location>
        <begin position="20"/>
        <end position="181"/>
    </location>
</feature>
<evidence type="ECO:0000313" key="2">
    <source>
        <dbReference type="EMBL" id="SEN05124.1"/>
    </source>
</evidence>
<dbReference type="InterPro" id="IPR016181">
    <property type="entry name" value="Acyl_CoA_acyltransferase"/>
</dbReference>
<dbReference type="RefSeq" id="WP_089966716.1">
    <property type="nucleotide sequence ID" value="NZ_FOCQ01000005.1"/>
</dbReference>
<name>A0A1H8DE76_9BACL</name>
<protein>
    <submittedName>
        <fullName evidence="2">Protein N-acetyltransferase, RimJ/RimL family</fullName>
    </submittedName>
</protein>
<evidence type="ECO:0000259" key="1">
    <source>
        <dbReference type="PROSITE" id="PS51186"/>
    </source>
</evidence>